<keyword evidence="2" id="KW-1185">Reference proteome</keyword>
<accession>A0AAW8EYW2</accession>
<comment type="caution">
    <text evidence="1">The sequence shown here is derived from an EMBL/GenBank/DDBJ whole genome shotgun (WGS) entry which is preliminary data.</text>
</comment>
<dbReference type="Proteomes" id="UP001244427">
    <property type="component" value="Unassembled WGS sequence"/>
</dbReference>
<evidence type="ECO:0000313" key="2">
    <source>
        <dbReference type="Proteomes" id="UP001244427"/>
    </source>
</evidence>
<dbReference type="EMBL" id="JAUSXV010000001">
    <property type="protein sequence ID" value="MDQ0648640.1"/>
    <property type="molecule type" value="Genomic_DNA"/>
</dbReference>
<evidence type="ECO:0000313" key="1">
    <source>
        <dbReference type="EMBL" id="MDQ0648640.1"/>
    </source>
</evidence>
<dbReference type="AlphaFoldDB" id="A0AAW8EYW2"/>
<reference evidence="1 2" key="1">
    <citation type="submission" date="2023-07" db="EMBL/GenBank/DDBJ databases">
        <title>Comparative genomics of wheat-associated soil bacteria to identify genetic determinants of phenazine resistance.</title>
        <authorList>
            <person name="Mouncey N."/>
        </authorList>
    </citation>
    <scope>NUCLEOTIDE SEQUENCE [LARGE SCALE GENOMIC DNA]</scope>
    <source>
        <strain evidence="1 2">W4I9-1</strain>
    </source>
</reference>
<proteinExistence type="predicted"/>
<gene>
    <name evidence="1" type="ORF">QFZ53_002836</name>
</gene>
<organism evidence="1 2">
    <name type="scientific">Microbacterium natoriense</name>
    <dbReference type="NCBI Taxonomy" id="284570"/>
    <lineage>
        <taxon>Bacteria</taxon>
        <taxon>Bacillati</taxon>
        <taxon>Actinomycetota</taxon>
        <taxon>Actinomycetes</taxon>
        <taxon>Micrococcales</taxon>
        <taxon>Microbacteriaceae</taxon>
        <taxon>Microbacterium</taxon>
    </lineage>
</organism>
<protein>
    <submittedName>
        <fullName evidence="1">Uncharacterized protein</fullName>
    </submittedName>
</protein>
<sequence>MHARHGLAGRLHWADVLSVDVVSGETSPPERTEALRRQSLAATRVRIRIARARKSKRSRGLSAANTISAFEYARTMNLVQWLVEHPTERDQLESVVELLVKASSDLLAGVQKSKRKALKARILDHLWCDLIASIVCAVEQFGSLEEKAKEEVAVAIAAGATALLKSARAEAEARPARANKDGTAVSKADLDADADLSVDGAILQGCIRGVVHLALDGATAGLDAYLKTILIKLRVAGVMLCPDVTAHEKVWRHCWLPLWKHALFDALLEELAEFVPALKTDLPNAPIGSAGHPDSPTANPT</sequence>
<name>A0AAW8EYW2_9MICO</name>